<dbReference type="InterPro" id="IPR002492">
    <property type="entry name" value="Transposase_Tc1-like"/>
</dbReference>
<evidence type="ECO:0000313" key="3">
    <source>
        <dbReference type="Proteomes" id="UP000005237"/>
    </source>
</evidence>
<dbReference type="InterPro" id="IPR052338">
    <property type="entry name" value="Transposase_5"/>
</dbReference>
<keyword evidence="3" id="KW-1185">Reference proteome</keyword>
<dbReference type="GO" id="GO:0015074">
    <property type="term" value="P:DNA integration"/>
    <property type="evidence" value="ECO:0007669"/>
    <property type="project" value="InterPro"/>
</dbReference>
<dbReference type="Proteomes" id="UP000005237">
    <property type="component" value="Unassembled WGS sequence"/>
</dbReference>
<dbReference type="Gene3D" id="3.30.420.10">
    <property type="entry name" value="Ribonuclease H-like superfamily/Ribonuclease H"/>
    <property type="match status" value="1"/>
</dbReference>
<dbReference type="PANTHER" id="PTHR23022">
    <property type="entry name" value="TRANSPOSABLE ELEMENT-RELATED"/>
    <property type="match status" value="1"/>
</dbReference>
<sequence length="226" mass="25728">MDRNILRACREDPRRTSTDIQVSVTSPNEPVSSRRTIRRRLQVAGLHGRRPVKKPLVSLKNRKARVKWAKQHLSWGPREWANHIWSNESKFNLYAPQYQCPMVKHGGGSVMVWGCFSDTSMGPLKRIVGTMNRYVYEDILKNTMRPWARENLCRSWVFQQDNDPKNFGSCRQLVSTSPCGSPGMAKSVSGLESHRTYVGGARTTSQRSPMPTINSLNSKLLGRVSR</sequence>
<reference evidence="2" key="2">
    <citation type="submission" date="2022-06" db="UniProtKB">
        <authorList>
            <consortium name="EnsemblMetazoa"/>
        </authorList>
    </citation>
    <scope>IDENTIFICATION</scope>
    <source>
        <strain evidence="2">DF5081</strain>
    </source>
</reference>
<dbReference type="AlphaFoldDB" id="A0A8R1IBS4"/>
<organism evidence="2 3">
    <name type="scientific">Caenorhabditis japonica</name>
    <dbReference type="NCBI Taxonomy" id="281687"/>
    <lineage>
        <taxon>Eukaryota</taxon>
        <taxon>Metazoa</taxon>
        <taxon>Ecdysozoa</taxon>
        <taxon>Nematoda</taxon>
        <taxon>Chromadorea</taxon>
        <taxon>Rhabditida</taxon>
        <taxon>Rhabditina</taxon>
        <taxon>Rhabditomorpha</taxon>
        <taxon>Rhabditoidea</taxon>
        <taxon>Rhabditidae</taxon>
        <taxon>Peloderinae</taxon>
        <taxon>Caenorhabditis</taxon>
    </lineage>
</organism>
<dbReference type="OMA" id="FWENTMW"/>
<proteinExistence type="predicted"/>
<feature type="domain" description="Transposase Tc1-like" evidence="1">
    <location>
        <begin position="2"/>
        <end position="73"/>
    </location>
</feature>
<dbReference type="InterPro" id="IPR036397">
    <property type="entry name" value="RNaseH_sf"/>
</dbReference>
<dbReference type="GO" id="GO:0006313">
    <property type="term" value="P:DNA transposition"/>
    <property type="evidence" value="ECO:0007669"/>
    <property type="project" value="InterPro"/>
</dbReference>
<dbReference type="Pfam" id="PF01498">
    <property type="entry name" value="HTH_Tnp_Tc3_2"/>
    <property type="match status" value="1"/>
</dbReference>
<evidence type="ECO:0000259" key="1">
    <source>
        <dbReference type="Pfam" id="PF01498"/>
    </source>
</evidence>
<dbReference type="PANTHER" id="PTHR23022:SF134">
    <property type="entry name" value="TRANSPOSABLE ELEMENT TC1 TRANSPOSASE"/>
    <property type="match status" value="1"/>
</dbReference>
<accession>A0A8R1IBS4</accession>
<evidence type="ECO:0000313" key="2">
    <source>
        <dbReference type="EnsemblMetazoa" id="CJA31267b.1"/>
    </source>
</evidence>
<dbReference type="EnsemblMetazoa" id="CJA31267b.1">
    <property type="protein sequence ID" value="CJA31267b.1"/>
    <property type="gene ID" value="WBGene00207114"/>
</dbReference>
<name>A0A8R1IBS4_CAEJA</name>
<protein>
    <submittedName>
        <fullName evidence="2">HTH_Tnp_Tc3_2 domain-containing protein</fullName>
    </submittedName>
</protein>
<reference evidence="3" key="1">
    <citation type="submission" date="2010-08" db="EMBL/GenBank/DDBJ databases">
        <authorList>
            <consortium name="Caenorhabditis japonica Sequencing Consortium"/>
            <person name="Wilson R.K."/>
        </authorList>
    </citation>
    <scope>NUCLEOTIDE SEQUENCE [LARGE SCALE GENOMIC DNA]</scope>
    <source>
        <strain evidence="3">DF5081</strain>
    </source>
</reference>
<dbReference type="GO" id="GO:0003677">
    <property type="term" value="F:DNA binding"/>
    <property type="evidence" value="ECO:0007669"/>
    <property type="project" value="InterPro"/>
</dbReference>